<dbReference type="InterPro" id="IPR013324">
    <property type="entry name" value="RNA_pol_sigma_r3/r4-like"/>
</dbReference>
<dbReference type="GO" id="GO:0016987">
    <property type="term" value="F:sigma factor activity"/>
    <property type="evidence" value="ECO:0007669"/>
    <property type="project" value="UniProtKB-KW"/>
</dbReference>
<evidence type="ECO:0000259" key="6">
    <source>
        <dbReference type="Pfam" id="PF08281"/>
    </source>
</evidence>
<dbReference type="EMBL" id="FOCL01000014">
    <property type="protein sequence ID" value="SEO85792.1"/>
    <property type="molecule type" value="Genomic_DNA"/>
</dbReference>
<evidence type="ECO:0000256" key="1">
    <source>
        <dbReference type="ARBA" id="ARBA00010641"/>
    </source>
</evidence>
<evidence type="ECO:0000259" key="5">
    <source>
        <dbReference type="Pfam" id="PF04542"/>
    </source>
</evidence>
<dbReference type="InterPro" id="IPR013325">
    <property type="entry name" value="RNA_pol_sigma_r2"/>
</dbReference>
<keyword evidence="2" id="KW-0805">Transcription regulation</keyword>
<sequence length="196" mass="23060">MNDFTRLTEEDLLGLLQQDKLSAFREIYQRYWKKLYGDAYKRLKNKELCEEVVQEIFSNLWHKRHTLQINTTIGGYLHLAVLNQVVDQYRKQAIRAKHTEALKLLTTETDTGTEDAIMLRDLTHTLETEISHLPDKCRSVFELSRKEYKSNKEIAQLLGISEKTVENQITKAIKRLRLSLSHHLFITMAALLHKFF</sequence>
<dbReference type="Proteomes" id="UP000198942">
    <property type="component" value="Unassembled WGS sequence"/>
</dbReference>
<keyword evidence="3" id="KW-0731">Sigma factor</keyword>
<keyword evidence="8" id="KW-1185">Reference proteome</keyword>
<keyword evidence="4" id="KW-0804">Transcription</keyword>
<dbReference type="InterPro" id="IPR013249">
    <property type="entry name" value="RNA_pol_sigma70_r4_t2"/>
</dbReference>
<dbReference type="Gene3D" id="1.10.1740.10">
    <property type="match status" value="1"/>
</dbReference>
<dbReference type="Pfam" id="PF08281">
    <property type="entry name" value="Sigma70_r4_2"/>
    <property type="match status" value="1"/>
</dbReference>
<dbReference type="PANTHER" id="PTHR43133">
    <property type="entry name" value="RNA POLYMERASE ECF-TYPE SIGMA FACTO"/>
    <property type="match status" value="1"/>
</dbReference>
<dbReference type="Gene3D" id="1.10.10.10">
    <property type="entry name" value="Winged helix-like DNA-binding domain superfamily/Winged helix DNA-binding domain"/>
    <property type="match status" value="1"/>
</dbReference>
<dbReference type="NCBIfam" id="TIGR02985">
    <property type="entry name" value="Sig70_bacteroi1"/>
    <property type="match status" value="1"/>
</dbReference>
<name>A0A1H8T4J1_9SPHI</name>
<dbReference type="GO" id="GO:0003677">
    <property type="term" value="F:DNA binding"/>
    <property type="evidence" value="ECO:0007669"/>
    <property type="project" value="InterPro"/>
</dbReference>
<dbReference type="NCBIfam" id="TIGR02937">
    <property type="entry name" value="sigma70-ECF"/>
    <property type="match status" value="1"/>
</dbReference>
<comment type="similarity">
    <text evidence="1">Belongs to the sigma-70 factor family. ECF subfamily.</text>
</comment>
<evidence type="ECO:0000256" key="2">
    <source>
        <dbReference type="ARBA" id="ARBA00023015"/>
    </source>
</evidence>
<evidence type="ECO:0000313" key="7">
    <source>
        <dbReference type="EMBL" id="SEO85792.1"/>
    </source>
</evidence>
<feature type="domain" description="RNA polymerase sigma factor 70 region 4 type 2" evidence="6">
    <location>
        <begin position="126"/>
        <end position="176"/>
    </location>
</feature>
<dbReference type="InterPro" id="IPR014284">
    <property type="entry name" value="RNA_pol_sigma-70_dom"/>
</dbReference>
<feature type="domain" description="RNA polymerase sigma-70 region 2" evidence="5">
    <location>
        <begin position="27"/>
        <end position="93"/>
    </location>
</feature>
<evidence type="ECO:0000256" key="4">
    <source>
        <dbReference type="ARBA" id="ARBA00023163"/>
    </source>
</evidence>
<dbReference type="OrthoDB" id="665981at2"/>
<dbReference type="SUPFAM" id="SSF88659">
    <property type="entry name" value="Sigma3 and sigma4 domains of RNA polymerase sigma factors"/>
    <property type="match status" value="1"/>
</dbReference>
<dbReference type="RefSeq" id="WP_091219740.1">
    <property type="nucleotide sequence ID" value="NZ_FOCL01000014.1"/>
</dbReference>
<dbReference type="Pfam" id="PF04542">
    <property type="entry name" value="Sigma70_r2"/>
    <property type="match status" value="1"/>
</dbReference>
<accession>A0A1H8T4J1</accession>
<dbReference type="AlphaFoldDB" id="A0A1H8T4J1"/>
<reference evidence="8" key="1">
    <citation type="submission" date="2016-10" db="EMBL/GenBank/DDBJ databases">
        <authorList>
            <person name="Varghese N."/>
            <person name="Submissions S."/>
        </authorList>
    </citation>
    <scope>NUCLEOTIDE SEQUENCE [LARGE SCALE GENOMIC DNA]</scope>
    <source>
        <strain evidence="8">Gh-48</strain>
    </source>
</reference>
<organism evidence="7 8">
    <name type="scientific">Mucilaginibacter gossypiicola</name>
    <dbReference type="NCBI Taxonomy" id="551995"/>
    <lineage>
        <taxon>Bacteria</taxon>
        <taxon>Pseudomonadati</taxon>
        <taxon>Bacteroidota</taxon>
        <taxon>Sphingobacteriia</taxon>
        <taxon>Sphingobacteriales</taxon>
        <taxon>Sphingobacteriaceae</taxon>
        <taxon>Mucilaginibacter</taxon>
    </lineage>
</organism>
<proteinExistence type="inferred from homology"/>
<dbReference type="STRING" id="551995.SAMN05192574_114110"/>
<protein>
    <submittedName>
        <fullName evidence="7">RNA polymerase, sigma-24 subunit, RpoE</fullName>
    </submittedName>
</protein>
<dbReference type="InterPro" id="IPR039425">
    <property type="entry name" value="RNA_pol_sigma-70-like"/>
</dbReference>
<dbReference type="InterPro" id="IPR007627">
    <property type="entry name" value="RNA_pol_sigma70_r2"/>
</dbReference>
<dbReference type="InterPro" id="IPR014327">
    <property type="entry name" value="RNA_pol_sigma70_bacteroid"/>
</dbReference>
<dbReference type="PANTHER" id="PTHR43133:SF46">
    <property type="entry name" value="RNA POLYMERASE SIGMA-70 FACTOR ECF SUBFAMILY"/>
    <property type="match status" value="1"/>
</dbReference>
<dbReference type="SUPFAM" id="SSF88946">
    <property type="entry name" value="Sigma2 domain of RNA polymerase sigma factors"/>
    <property type="match status" value="1"/>
</dbReference>
<dbReference type="InterPro" id="IPR036388">
    <property type="entry name" value="WH-like_DNA-bd_sf"/>
</dbReference>
<evidence type="ECO:0000313" key="8">
    <source>
        <dbReference type="Proteomes" id="UP000198942"/>
    </source>
</evidence>
<gene>
    <name evidence="7" type="ORF">SAMN05192574_114110</name>
</gene>
<dbReference type="GO" id="GO:0006352">
    <property type="term" value="P:DNA-templated transcription initiation"/>
    <property type="evidence" value="ECO:0007669"/>
    <property type="project" value="InterPro"/>
</dbReference>
<evidence type="ECO:0000256" key="3">
    <source>
        <dbReference type="ARBA" id="ARBA00023082"/>
    </source>
</evidence>